<dbReference type="GeneID" id="18474520"/>
<dbReference type="KEGG" id="wse:WALSEDRAFT_61413"/>
<dbReference type="Proteomes" id="UP000005242">
    <property type="component" value="Unassembled WGS sequence"/>
</dbReference>
<protein>
    <submittedName>
        <fullName evidence="3">Uncharacterized protein</fullName>
    </submittedName>
</protein>
<evidence type="ECO:0000313" key="4">
    <source>
        <dbReference type="Proteomes" id="UP000005242"/>
    </source>
</evidence>
<reference evidence="3 4" key="1">
    <citation type="journal article" date="2012" name="Fungal Genet. Biol.">
        <title>The genome of the xerotolerant mold Wallemia sebi reveals adaptations to osmotic stress and suggests cryptic sexual reproduction.</title>
        <authorList>
            <person name="Padamsee M."/>
            <person name="Kumar T.K.A."/>
            <person name="Riley R."/>
            <person name="Binder M."/>
            <person name="Boyd A."/>
            <person name="Calvo A.M."/>
            <person name="Furukawa K."/>
            <person name="Hesse C."/>
            <person name="Hohmann S."/>
            <person name="James T.Y."/>
            <person name="LaButti K."/>
            <person name="Lapidus A."/>
            <person name="Lindquist E."/>
            <person name="Lucas S."/>
            <person name="Miller K."/>
            <person name="Shantappa S."/>
            <person name="Grigoriev I.V."/>
            <person name="Hibbett D.S."/>
            <person name="McLaughlin D.J."/>
            <person name="Spatafora J.W."/>
            <person name="Aime M.C."/>
        </authorList>
    </citation>
    <scope>NUCLEOTIDE SEQUENCE [LARGE SCALE GENOMIC DNA]</scope>
    <source>
        <strain evidence="4">ATCC MYA-4683 / CBS 633.66</strain>
    </source>
</reference>
<feature type="transmembrane region" description="Helical" evidence="1">
    <location>
        <begin position="160"/>
        <end position="180"/>
    </location>
</feature>
<evidence type="ECO:0000256" key="1">
    <source>
        <dbReference type="SAM" id="Phobius"/>
    </source>
</evidence>
<dbReference type="RefSeq" id="XP_006960415.1">
    <property type="nucleotide sequence ID" value="XM_006960353.1"/>
</dbReference>
<sequence>MRAGFRNIKKTLFLQLIVIMTLTSSVYAEGILATKGRENNILQWIKWVLLDADTSNLRAGIVSLYIGTSFIENECNRNEQGKIINEEGCLINLVVGCIFSVYAIYRLGDGFFNHEVTQLMQFEGSNSSKSAMNSSRLPIKSQYRVREVLRKFTLYLSSTWSMEIYCIIILMTEMTVRLFIWKAKTIPAMLG</sequence>
<dbReference type="EMBL" id="JH668249">
    <property type="protein sequence ID" value="EIM19490.1"/>
    <property type="molecule type" value="Genomic_DNA"/>
</dbReference>
<dbReference type="InParanoid" id="I4Y698"/>
<proteinExistence type="predicted"/>
<dbReference type="HOGENOM" id="CLU_1422452_0_0_1"/>
<feature type="transmembrane region" description="Helical" evidence="1">
    <location>
        <begin position="88"/>
        <end position="105"/>
    </location>
</feature>
<name>I4Y698_WALMC</name>
<keyword evidence="2" id="KW-0732">Signal</keyword>
<keyword evidence="4" id="KW-1185">Reference proteome</keyword>
<keyword evidence="1" id="KW-1133">Transmembrane helix</keyword>
<feature type="transmembrane region" description="Helical" evidence="1">
    <location>
        <begin position="44"/>
        <end position="67"/>
    </location>
</feature>
<gene>
    <name evidence="3" type="ORF">WALSEDRAFT_61413</name>
</gene>
<keyword evidence="1" id="KW-0812">Transmembrane</keyword>
<organism evidence="3 4">
    <name type="scientific">Wallemia mellicola (strain ATCC MYA-4683 / CBS 633.66)</name>
    <name type="common">Wallemia sebi (CBS 633.66)</name>
    <dbReference type="NCBI Taxonomy" id="671144"/>
    <lineage>
        <taxon>Eukaryota</taxon>
        <taxon>Fungi</taxon>
        <taxon>Dikarya</taxon>
        <taxon>Basidiomycota</taxon>
        <taxon>Wallemiomycotina</taxon>
        <taxon>Wallemiomycetes</taxon>
        <taxon>Wallemiales</taxon>
        <taxon>Wallemiaceae</taxon>
        <taxon>Wallemia</taxon>
    </lineage>
</organism>
<feature type="signal peptide" evidence="2">
    <location>
        <begin position="1"/>
        <end position="28"/>
    </location>
</feature>
<evidence type="ECO:0000256" key="2">
    <source>
        <dbReference type="SAM" id="SignalP"/>
    </source>
</evidence>
<feature type="chain" id="PRO_5003698576" evidence="2">
    <location>
        <begin position="29"/>
        <end position="191"/>
    </location>
</feature>
<dbReference type="AlphaFoldDB" id="I4Y698"/>
<keyword evidence="1" id="KW-0472">Membrane</keyword>
<evidence type="ECO:0000313" key="3">
    <source>
        <dbReference type="EMBL" id="EIM19490.1"/>
    </source>
</evidence>
<accession>I4Y698</accession>